<evidence type="ECO:0000313" key="4">
    <source>
        <dbReference type="EMBL" id="QES89324.1"/>
    </source>
</evidence>
<dbReference type="PANTHER" id="PTHR43240:SF5">
    <property type="entry name" value="1,4-DIHYDROXY-2-NAPHTHOYL-COA THIOESTERASE 1"/>
    <property type="match status" value="1"/>
</dbReference>
<dbReference type="Proteomes" id="UP000292424">
    <property type="component" value="Chromosome"/>
</dbReference>
<dbReference type="CDD" id="cd03443">
    <property type="entry name" value="PaaI_thioesterase"/>
    <property type="match status" value="1"/>
</dbReference>
<evidence type="ECO:0000256" key="2">
    <source>
        <dbReference type="ARBA" id="ARBA00022801"/>
    </source>
</evidence>
<protein>
    <submittedName>
        <fullName evidence="4">Hotdog fold thioesterase</fullName>
    </submittedName>
</protein>
<dbReference type="RefSeq" id="WP_131330268.1">
    <property type="nucleotide sequence ID" value="NZ_CP044016.1"/>
</dbReference>
<proteinExistence type="inferred from homology"/>
<dbReference type="GO" id="GO:0061522">
    <property type="term" value="F:1,4-dihydroxy-2-naphthoyl-CoA thioesterase activity"/>
    <property type="evidence" value="ECO:0007669"/>
    <property type="project" value="TreeGrafter"/>
</dbReference>
<reference evidence="4 5" key="1">
    <citation type="submission" date="2019-09" db="EMBL/GenBank/DDBJ databases">
        <title>Complete genome sequence of Arachidicoccus sp. B3-10 isolated from apple orchard soil.</title>
        <authorList>
            <person name="Kim H.S."/>
            <person name="Han K.-I."/>
            <person name="Suh M.K."/>
            <person name="Lee K.C."/>
            <person name="Eom M.K."/>
            <person name="Kim J.-S."/>
            <person name="Kang S.W."/>
            <person name="Sin Y."/>
            <person name="Lee J.-S."/>
        </authorList>
    </citation>
    <scope>NUCLEOTIDE SEQUENCE [LARGE SCALE GENOMIC DNA]</scope>
    <source>
        <strain evidence="4 5">B3-10</strain>
    </source>
</reference>
<dbReference type="InterPro" id="IPR003736">
    <property type="entry name" value="PAAI_dom"/>
</dbReference>
<feature type="domain" description="Thioesterase" evidence="3">
    <location>
        <begin position="53"/>
        <end position="131"/>
    </location>
</feature>
<dbReference type="PANTHER" id="PTHR43240">
    <property type="entry name" value="1,4-DIHYDROXY-2-NAPHTHOYL-COA THIOESTERASE 1"/>
    <property type="match status" value="1"/>
</dbReference>
<evidence type="ECO:0000256" key="1">
    <source>
        <dbReference type="ARBA" id="ARBA00008324"/>
    </source>
</evidence>
<dbReference type="AlphaFoldDB" id="A0A5P2G0I9"/>
<dbReference type="SUPFAM" id="SSF54637">
    <property type="entry name" value="Thioesterase/thiol ester dehydrase-isomerase"/>
    <property type="match status" value="1"/>
</dbReference>
<sequence length="144" mass="15976">MSRIWFKKHINLAELNASSKNTMTEFLEIQFTEIGDDYLKATMPVTAKTHQPMGILHGGASAALAETVGSIAGWLVVDISHKICVGMELNCNHIRSKKSGIVTATARPWHIGKTTQVWDIQIHDEKEKLVCISRLTLAVINQPK</sequence>
<dbReference type="EMBL" id="CP044016">
    <property type="protein sequence ID" value="QES89324.1"/>
    <property type="molecule type" value="Genomic_DNA"/>
</dbReference>
<organism evidence="4 5">
    <name type="scientific">Rhizosphaericola mali</name>
    <dbReference type="NCBI Taxonomy" id="2545455"/>
    <lineage>
        <taxon>Bacteria</taxon>
        <taxon>Pseudomonadati</taxon>
        <taxon>Bacteroidota</taxon>
        <taxon>Chitinophagia</taxon>
        <taxon>Chitinophagales</taxon>
        <taxon>Chitinophagaceae</taxon>
        <taxon>Rhizosphaericola</taxon>
    </lineage>
</organism>
<accession>A0A5P2G0I9</accession>
<keyword evidence="2" id="KW-0378">Hydrolase</keyword>
<dbReference type="Gene3D" id="3.10.129.10">
    <property type="entry name" value="Hotdog Thioesterase"/>
    <property type="match status" value="1"/>
</dbReference>
<evidence type="ECO:0000313" key="5">
    <source>
        <dbReference type="Proteomes" id="UP000292424"/>
    </source>
</evidence>
<dbReference type="GO" id="GO:0005829">
    <property type="term" value="C:cytosol"/>
    <property type="evidence" value="ECO:0007669"/>
    <property type="project" value="TreeGrafter"/>
</dbReference>
<dbReference type="KEGG" id="arac:E0W69_011830"/>
<dbReference type="Pfam" id="PF03061">
    <property type="entry name" value="4HBT"/>
    <property type="match status" value="1"/>
</dbReference>
<dbReference type="NCBIfam" id="TIGR00369">
    <property type="entry name" value="unchar_dom_1"/>
    <property type="match status" value="1"/>
</dbReference>
<name>A0A5P2G0I9_9BACT</name>
<dbReference type="OrthoDB" id="9798208at2"/>
<gene>
    <name evidence="4" type="ORF">E0W69_011830</name>
</gene>
<comment type="similarity">
    <text evidence="1">Belongs to the thioesterase PaaI family.</text>
</comment>
<dbReference type="InterPro" id="IPR029069">
    <property type="entry name" value="HotDog_dom_sf"/>
</dbReference>
<dbReference type="InterPro" id="IPR006683">
    <property type="entry name" value="Thioestr_dom"/>
</dbReference>
<keyword evidence="5" id="KW-1185">Reference proteome</keyword>
<evidence type="ECO:0000259" key="3">
    <source>
        <dbReference type="Pfam" id="PF03061"/>
    </source>
</evidence>